<dbReference type="Proteomes" id="UP000029223">
    <property type="component" value="Unassembled WGS sequence"/>
</dbReference>
<evidence type="ECO:0000256" key="1">
    <source>
        <dbReference type="SAM" id="SignalP"/>
    </source>
</evidence>
<evidence type="ECO:0008006" key="4">
    <source>
        <dbReference type="Google" id="ProtNLM"/>
    </source>
</evidence>
<feature type="chain" id="PRO_5047325063" description="DUF4142 domain-containing protein" evidence="1">
    <location>
        <begin position="22"/>
        <end position="231"/>
    </location>
</feature>
<feature type="signal peptide" evidence="1">
    <location>
        <begin position="1"/>
        <end position="21"/>
    </location>
</feature>
<keyword evidence="3" id="KW-1185">Reference proteome</keyword>
<reference evidence="3" key="1">
    <citation type="submission" date="2014-09" db="EMBL/GenBank/DDBJ databases">
        <title>Vibrio variabilis JCM 19239. (C206) whole genome shotgun sequence.</title>
        <authorList>
            <person name="Sawabe T."/>
            <person name="Meirelles P."/>
            <person name="Nakanishi M."/>
            <person name="Sayaka M."/>
            <person name="Hattori M."/>
            <person name="Ohkuma M."/>
        </authorList>
    </citation>
    <scope>NUCLEOTIDE SEQUENCE [LARGE SCALE GENOMIC DNA]</scope>
    <source>
        <strain evidence="3">JCM 19239</strain>
    </source>
</reference>
<proteinExistence type="predicted"/>
<sequence>MRLFGLFITVISIVLSPSAYANQDTMIRKIAQEQIDEKALTDAVASRTLSWLTGSSSNNDYVSVGRTANYFGFVGLRVASGHSLSRSLVAKQTLSVLTSAQRDTLLSLVDTQKPYSEQVAKSRSVMNRALEGLLVDEPISEQTFITLGATYGQHEAMLGRIIALTFGEIMQSLTDEQKQRLDIIRQAHLTGKGQTIPFEKIKIKLSKEDKKEITKLSSSATQLVYWKSRIQ</sequence>
<evidence type="ECO:0000313" key="2">
    <source>
        <dbReference type="EMBL" id="GAL30548.1"/>
    </source>
</evidence>
<accession>A0ABQ0JP71</accession>
<protein>
    <recommendedName>
        <fullName evidence="4">DUF4142 domain-containing protein</fullName>
    </recommendedName>
</protein>
<gene>
    <name evidence="2" type="ORF">JCM19239_6847</name>
</gene>
<keyword evidence="1" id="KW-0732">Signal</keyword>
<name>A0ABQ0JP71_9VIBR</name>
<evidence type="ECO:0000313" key="3">
    <source>
        <dbReference type="Proteomes" id="UP000029223"/>
    </source>
</evidence>
<organism evidence="2 3">
    <name type="scientific">Vibrio variabilis</name>
    <dbReference type="NCBI Taxonomy" id="990271"/>
    <lineage>
        <taxon>Bacteria</taxon>
        <taxon>Pseudomonadati</taxon>
        <taxon>Pseudomonadota</taxon>
        <taxon>Gammaproteobacteria</taxon>
        <taxon>Vibrionales</taxon>
        <taxon>Vibrionaceae</taxon>
        <taxon>Vibrio</taxon>
    </lineage>
</organism>
<dbReference type="EMBL" id="BBMS01000100">
    <property type="protein sequence ID" value="GAL30548.1"/>
    <property type="molecule type" value="Genomic_DNA"/>
</dbReference>
<comment type="caution">
    <text evidence="2">The sequence shown here is derived from an EMBL/GenBank/DDBJ whole genome shotgun (WGS) entry which is preliminary data.</text>
</comment>